<evidence type="ECO:0000313" key="1">
    <source>
        <dbReference type="EMBL" id="MBB3011271.1"/>
    </source>
</evidence>
<comment type="caution">
    <text evidence="1">The sequence shown here is derived from an EMBL/GenBank/DDBJ whole genome shotgun (WGS) entry which is preliminary data.</text>
</comment>
<proteinExistence type="predicted"/>
<name>A0A7W4VGN4_9BURK</name>
<keyword evidence="2" id="KW-1185">Reference proteome</keyword>
<dbReference type="Proteomes" id="UP000578036">
    <property type="component" value="Unassembled WGS sequence"/>
</dbReference>
<evidence type="ECO:0000313" key="2">
    <source>
        <dbReference type="Proteomes" id="UP000578036"/>
    </source>
</evidence>
<dbReference type="AlphaFoldDB" id="A0A7W4VGN4"/>
<dbReference type="EMBL" id="JACHWF010000015">
    <property type="protein sequence ID" value="MBB3011271.1"/>
    <property type="molecule type" value="Genomic_DNA"/>
</dbReference>
<gene>
    <name evidence="1" type="ORF">FHX61_005960</name>
</gene>
<protein>
    <submittedName>
        <fullName evidence="1">Uncharacterized protein</fullName>
    </submittedName>
</protein>
<dbReference type="RefSeq" id="WP_183300964.1">
    <property type="nucleotide sequence ID" value="NZ_JACHWF010000015.1"/>
</dbReference>
<sequence>MQIPLRTQSSVENYIARREWVTARLEHCPLHPSGGCAFARHGTYSRVTPFGIRIARWYCPQGHKTFSLLPDFLAARLPGLLASIDAVVASASSMRSVEAAADALRSDDVSLPAATRWLRRRLRAVQAVLHGVDSLPETALGVRQLKQCGVCGSLFELRRTLPDHALNELPAPLGFLPSCQVAVRHSAGLEQEMGHDSSRERTYARSGNCEATECDINPPILTHSEHLRRRRRSFECGTTTVQ</sequence>
<organism evidence="1 2">
    <name type="scientific">Cupriavidus alkaliphilus</name>
    <dbReference type="NCBI Taxonomy" id="942866"/>
    <lineage>
        <taxon>Bacteria</taxon>
        <taxon>Pseudomonadati</taxon>
        <taxon>Pseudomonadota</taxon>
        <taxon>Betaproteobacteria</taxon>
        <taxon>Burkholderiales</taxon>
        <taxon>Burkholderiaceae</taxon>
        <taxon>Cupriavidus</taxon>
    </lineage>
</organism>
<reference evidence="1 2" key="1">
    <citation type="submission" date="2020-08" db="EMBL/GenBank/DDBJ databases">
        <title>Genomic Encyclopedia of Type Strains, Phase IV (KMG-V): Genome sequencing to study the core and pangenomes of soil and plant-associated prokaryotes.</title>
        <authorList>
            <person name="Whitman W."/>
        </authorList>
    </citation>
    <scope>NUCLEOTIDE SEQUENCE [LARGE SCALE GENOMIC DNA]</scope>
    <source>
        <strain evidence="1 2">SLV-2362</strain>
    </source>
</reference>
<accession>A0A7W4VGN4</accession>